<organism evidence="21 22">
    <name type="scientific">Pleurodeles waltl</name>
    <name type="common">Iberian ribbed newt</name>
    <dbReference type="NCBI Taxonomy" id="8319"/>
    <lineage>
        <taxon>Eukaryota</taxon>
        <taxon>Metazoa</taxon>
        <taxon>Chordata</taxon>
        <taxon>Craniata</taxon>
        <taxon>Vertebrata</taxon>
        <taxon>Euteleostomi</taxon>
        <taxon>Amphibia</taxon>
        <taxon>Batrachia</taxon>
        <taxon>Caudata</taxon>
        <taxon>Salamandroidea</taxon>
        <taxon>Salamandridae</taxon>
        <taxon>Pleurodelinae</taxon>
        <taxon>Pleurodeles</taxon>
    </lineage>
</organism>
<dbReference type="CDD" id="cd00033">
    <property type="entry name" value="CCP"/>
    <property type="match status" value="2"/>
</dbReference>
<dbReference type="GO" id="GO:0004252">
    <property type="term" value="F:serine-type endopeptidase activity"/>
    <property type="evidence" value="ECO:0007669"/>
    <property type="project" value="InterPro"/>
</dbReference>
<keyword evidence="6 16" id="KW-0732">Signal</keyword>
<dbReference type="InterPro" id="IPR009003">
    <property type="entry name" value="Peptidase_S1_PA"/>
</dbReference>
<dbReference type="InterPro" id="IPR043504">
    <property type="entry name" value="Peptidase_S1_PA_chymotrypsin"/>
</dbReference>
<evidence type="ECO:0000313" key="22">
    <source>
        <dbReference type="Proteomes" id="UP001066276"/>
    </source>
</evidence>
<comment type="function">
    <text evidence="10">May play a role in regeneration of skeletal muscle.</text>
</comment>
<evidence type="ECO:0000256" key="5">
    <source>
        <dbReference type="ARBA" id="ARBA00022659"/>
    </source>
</evidence>
<proteinExistence type="predicted"/>
<evidence type="ECO:0000259" key="20">
    <source>
        <dbReference type="PROSITE" id="PS50923"/>
    </source>
</evidence>
<dbReference type="Pfam" id="PF00008">
    <property type="entry name" value="EGF"/>
    <property type="match status" value="1"/>
</dbReference>
<dbReference type="FunFam" id="2.40.10.10:FF:000068">
    <property type="entry name" value="transmembrane protease serine 2"/>
    <property type="match status" value="1"/>
</dbReference>
<keyword evidence="4" id="KW-0721">Serine protease homolog</keyword>
<comment type="caution">
    <text evidence="14">Lacks conserved residue(s) required for the propagation of feature annotation.</text>
</comment>
<dbReference type="GO" id="GO:0006508">
    <property type="term" value="P:proteolysis"/>
    <property type="evidence" value="ECO:0007669"/>
    <property type="project" value="InterPro"/>
</dbReference>
<feature type="disulfide bond" evidence="14">
    <location>
        <begin position="261"/>
        <end position="270"/>
    </location>
</feature>
<dbReference type="EMBL" id="JANPWB010000006">
    <property type="protein sequence ID" value="KAJ1182301.1"/>
    <property type="molecule type" value="Genomic_DNA"/>
</dbReference>
<feature type="domain" description="Peptidase S1" evidence="19">
    <location>
        <begin position="444"/>
        <end position="717"/>
    </location>
</feature>
<evidence type="ECO:0000256" key="1">
    <source>
        <dbReference type="ARBA" id="ARBA00004613"/>
    </source>
</evidence>
<evidence type="ECO:0000256" key="6">
    <source>
        <dbReference type="ARBA" id="ARBA00022729"/>
    </source>
</evidence>
<evidence type="ECO:0000256" key="7">
    <source>
        <dbReference type="ARBA" id="ARBA00022737"/>
    </source>
</evidence>
<dbReference type="SMART" id="SM00181">
    <property type="entry name" value="EGF"/>
    <property type="match status" value="2"/>
</dbReference>
<feature type="chain" id="PRO_5043552260" description="Inactive serine protease PAMR1" evidence="16">
    <location>
        <begin position="21"/>
        <end position="717"/>
    </location>
</feature>
<dbReference type="PROSITE" id="PS50923">
    <property type="entry name" value="SUSHI"/>
    <property type="match status" value="2"/>
</dbReference>
<dbReference type="Gene3D" id="2.10.70.10">
    <property type="entry name" value="Complement Module, domain 1"/>
    <property type="match status" value="2"/>
</dbReference>
<dbReference type="PROSITE" id="PS00022">
    <property type="entry name" value="EGF_1"/>
    <property type="match status" value="1"/>
</dbReference>
<dbReference type="Pfam" id="PF00084">
    <property type="entry name" value="Sushi"/>
    <property type="match status" value="2"/>
</dbReference>
<dbReference type="Proteomes" id="UP001066276">
    <property type="component" value="Chromosome 3_2"/>
</dbReference>
<feature type="domain" description="EGF-like" evidence="18">
    <location>
        <begin position="234"/>
        <end position="271"/>
    </location>
</feature>
<dbReference type="PANTHER" id="PTHR24254:SF9">
    <property type="entry name" value="INACTIVE SERINE PROTEASE PAMR1"/>
    <property type="match status" value="1"/>
</dbReference>
<keyword evidence="8 14" id="KW-1015">Disulfide bond</keyword>
<evidence type="ECO:0000259" key="19">
    <source>
        <dbReference type="PROSITE" id="PS50240"/>
    </source>
</evidence>
<dbReference type="FunFam" id="2.60.120.290:FF:000005">
    <property type="entry name" value="Procollagen C-endopeptidase enhancer 1"/>
    <property type="match status" value="1"/>
</dbReference>
<dbReference type="InterPro" id="IPR051659">
    <property type="entry name" value="Serine_Protease_S1-Domain"/>
</dbReference>
<evidence type="ECO:0000256" key="10">
    <source>
        <dbReference type="ARBA" id="ARBA00037622"/>
    </source>
</evidence>
<dbReference type="InterPro" id="IPR001881">
    <property type="entry name" value="EGF-like_Ca-bd_dom"/>
</dbReference>
<dbReference type="SMART" id="SM00179">
    <property type="entry name" value="EGF_CA"/>
    <property type="match status" value="1"/>
</dbReference>
<dbReference type="SMART" id="SM00042">
    <property type="entry name" value="CUB"/>
    <property type="match status" value="1"/>
</dbReference>
<dbReference type="PROSITE" id="PS01180">
    <property type="entry name" value="CUB"/>
    <property type="match status" value="1"/>
</dbReference>
<evidence type="ECO:0000256" key="11">
    <source>
        <dbReference type="ARBA" id="ARBA00040464"/>
    </source>
</evidence>
<dbReference type="Pfam" id="PF00431">
    <property type="entry name" value="CUB"/>
    <property type="match status" value="1"/>
</dbReference>
<comment type="caution">
    <text evidence="21">The sequence shown here is derived from an EMBL/GenBank/DDBJ whole genome shotgun (WGS) entry which is preliminary data.</text>
</comment>
<dbReference type="Gene3D" id="2.60.120.290">
    <property type="entry name" value="Spermadhesin, CUB domain"/>
    <property type="match status" value="1"/>
</dbReference>
<dbReference type="PROSITE" id="PS50240">
    <property type="entry name" value="TRYPSIN_DOM"/>
    <property type="match status" value="1"/>
</dbReference>
<dbReference type="SUPFAM" id="SSF57196">
    <property type="entry name" value="EGF/Laminin"/>
    <property type="match status" value="1"/>
</dbReference>
<reference evidence="21" key="1">
    <citation type="journal article" date="2022" name="bioRxiv">
        <title>Sequencing and chromosome-scale assembly of the giantPleurodeles waltlgenome.</title>
        <authorList>
            <person name="Brown T."/>
            <person name="Elewa A."/>
            <person name="Iarovenko S."/>
            <person name="Subramanian E."/>
            <person name="Araus A.J."/>
            <person name="Petzold A."/>
            <person name="Susuki M."/>
            <person name="Suzuki K.-i.T."/>
            <person name="Hayashi T."/>
            <person name="Toyoda A."/>
            <person name="Oliveira C."/>
            <person name="Osipova E."/>
            <person name="Leigh N.D."/>
            <person name="Simon A."/>
            <person name="Yun M.H."/>
        </authorList>
    </citation>
    <scope>NUCLEOTIDE SEQUENCE</scope>
    <source>
        <strain evidence="21">20211129_DDA</strain>
        <tissue evidence="21">Liver</tissue>
    </source>
</reference>
<dbReference type="SUPFAM" id="SSF57535">
    <property type="entry name" value="Complement control module/SCR domain"/>
    <property type="match status" value="1"/>
</dbReference>
<evidence type="ECO:0000256" key="14">
    <source>
        <dbReference type="PROSITE-ProRule" id="PRU00076"/>
    </source>
</evidence>
<name>A0AAV7U1A6_PLEWA</name>
<evidence type="ECO:0000256" key="4">
    <source>
        <dbReference type="ARBA" id="ARBA00022542"/>
    </source>
</evidence>
<dbReference type="InterPro" id="IPR000859">
    <property type="entry name" value="CUB_dom"/>
</dbReference>
<dbReference type="Gene3D" id="2.10.25.10">
    <property type="entry name" value="Laminin"/>
    <property type="match status" value="1"/>
</dbReference>
<feature type="domain" description="Sushi" evidence="20">
    <location>
        <begin position="277"/>
        <end position="343"/>
    </location>
</feature>
<dbReference type="CDD" id="cd00054">
    <property type="entry name" value="EGF_CA"/>
    <property type="match status" value="1"/>
</dbReference>
<dbReference type="InterPro" id="IPR001254">
    <property type="entry name" value="Trypsin_dom"/>
</dbReference>
<dbReference type="PROSITE" id="PS50026">
    <property type="entry name" value="EGF_3"/>
    <property type="match status" value="1"/>
</dbReference>
<evidence type="ECO:0000256" key="12">
    <source>
        <dbReference type="ARBA" id="ARBA00041872"/>
    </source>
</evidence>
<evidence type="ECO:0000256" key="9">
    <source>
        <dbReference type="ARBA" id="ARBA00023180"/>
    </source>
</evidence>
<evidence type="ECO:0000256" key="13">
    <source>
        <dbReference type="ARBA" id="ARBA00042985"/>
    </source>
</evidence>
<evidence type="ECO:0000313" key="21">
    <source>
        <dbReference type="EMBL" id="KAJ1182301.1"/>
    </source>
</evidence>
<dbReference type="PROSITE" id="PS01186">
    <property type="entry name" value="EGF_2"/>
    <property type="match status" value="1"/>
</dbReference>
<comment type="subcellular location">
    <subcellularLocation>
        <location evidence="1">Secreted</location>
    </subcellularLocation>
</comment>
<dbReference type="CDD" id="cd00041">
    <property type="entry name" value="CUB"/>
    <property type="match status" value="1"/>
</dbReference>
<feature type="domain" description="CUB" evidence="17">
    <location>
        <begin position="127"/>
        <end position="235"/>
    </location>
</feature>
<evidence type="ECO:0000259" key="17">
    <source>
        <dbReference type="PROSITE" id="PS01180"/>
    </source>
</evidence>
<dbReference type="InterPro" id="IPR035976">
    <property type="entry name" value="Sushi/SCR/CCP_sf"/>
</dbReference>
<feature type="disulfide bond" evidence="15">
    <location>
        <begin position="314"/>
        <end position="341"/>
    </location>
</feature>
<evidence type="ECO:0000256" key="8">
    <source>
        <dbReference type="ARBA" id="ARBA00023157"/>
    </source>
</evidence>
<dbReference type="PANTHER" id="PTHR24254">
    <property type="entry name" value="PROTHROMBIN"/>
    <property type="match status" value="1"/>
</dbReference>
<keyword evidence="5 15" id="KW-0768">Sushi</keyword>
<keyword evidence="22" id="KW-1185">Reference proteome</keyword>
<feature type="signal peptide" evidence="16">
    <location>
        <begin position="1"/>
        <end position="20"/>
    </location>
</feature>
<dbReference type="Pfam" id="PF00089">
    <property type="entry name" value="Trypsin"/>
    <property type="match status" value="1"/>
</dbReference>
<keyword evidence="2" id="KW-0964">Secreted</keyword>
<keyword evidence="7" id="KW-0677">Repeat</keyword>
<dbReference type="SUPFAM" id="SSF49854">
    <property type="entry name" value="Spermadhesin, CUB domain"/>
    <property type="match status" value="1"/>
</dbReference>
<evidence type="ECO:0000256" key="15">
    <source>
        <dbReference type="PROSITE-ProRule" id="PRU00302"/>
    </source>
</evidence>
<evidence type="ECO:0000256" key="16">
    <source>
        <dbReference type="SAM" id="SignalP"/>
    </source>
</evidence>
<dbReference type="PRINTS" id="PR00722">
    <property type="entry name" value="CHYMOTRYPSIN"/>
</dbReference>
<dbReference type="InterPro" id="IPR000742">
    <property type="entry name" value="EGF"/>
</dbReference>
<evidence type="ECO:0000256" key="3">
    <source>
        <dbReference type="ARBA" id="ARBA00022536"/>
    </source>
</evidence>
<dbReference type="InterPro" id="IPR035914">
    <property type="entry name" value="Sperma_CUB_dom_sf"/>
</dbReference>
<dbReference type="SMART" id="SM00032">
    <property type="entry name" value="CCP"/>
    <property type="match status" value="2"/>
</dbReference>
<evidence type="ECO:0000256" key="2">
    <source>
        <dbReference type="ARBA" id="ARBA00022525"/>
    </source>
</evidence>
<dbReference type="InterPro" id="IPR001314">
    <property type="entry name" value="Peptidase_S1A"/>
</dbReference>
<dbReference type="CDD" id="cd00190">
    <property type="entry name" value="Tryp_SPc"/>
    <property type="match status" value="1"/>
</dbReference>
<accession>A0AAV7U1A6</accession>
<dbReference type="AlphaFoldDB" id="A0AAV7U1A6"/>
<dbReference type="SUPFAM" id="SSF50494">
    <property type="entry name" value="Trypsin-like serine proteases"/>
    <property type="match status" value="1"/>
</dbReference>
<gene>
    <name evidence="21" type="ORF">NDU88_007493</name>
</gene>
<keyword evidence="9" id="KW-0325">Glycoprotein</keyword>
<dbReference type="InterPro" id="IPR000436">
    <property type="entry name" value="Sushi_SCR_CCP_dom"/>
</dbReference>
<sequence length="717" mass="79903">MDRAVWALLLACLQLRGTGSIPKEYTVINEDCPGAEWNIMCRDCCEYEQIQCICPGGQEKVGYTIPCCRNEENECDSCLIHPGCTIFDNCKACHNGSWGGKLDAFYIKGSYCAECRRGWYGGDCMRCGEIIQGGKGEILLEGYPVNAHCEWSIQVKPGYIIELRFAMLSVEFDYMCQYDYLEIRDGDNVDARIIKRFCGNDRPPPIRSTGNSLHILFQSDGSKNFDGFYASFAEITACSSSPCLHDGTCIPDKANAYTCACLAGYTGRNCENLVEDKHCADPGGPLNGYRKVEEDSVVMRDHFAKVGTVVTFFCNNSYVLSGDRQRMCLAEGTWSGKQPICTKACKEPKISDLVRQKVLPLQVQSRETPLHVLYSETFSKHKQDIFPTKRPGLPPGELPAGYHHLHTQLQYDCLSPFYQRLGSTRRTCLKTGKWSGRAPSCIPICGKIQNFTLATLRETHWPWQAAIYRKTNGVKDPTQRKGSWFLICSGALLNERTVVVAAHCVTELGKTNVIKTAEMKVVLGKFYRDDAREEKSLQNLRISAIIVHPNYDPILLDSDIALLKLLDKAKVSARVQPVCLATSKDLNTSSSEALIIITGWKILMGPQDPSYKNDTIRAGAVRVVDSLSCEQQYEENGISVSITESMFCAQQAREVTSNICPSETGGIAVIPPMDGPAAKWYLRGLVSWGYDKTCSNELYSGYTKVAPFQDWITKNLK</sequence>
<evidence type="ECO:0000259" key="18">
    <source>
        <dbReference type="PROSITE" id="PS50026"/>
    </source>
</evidence>
<dbReference type="GO" id="GO:0005576">
    <property type="term" value="C:extracellular region"/>
    <property type="evidence" value="ECO:0007669"/>
    <property type="project" value="UniProtKB-SubCell"/>
</dbReference>
<protein>
    <recommendedName>
        <fullName evidence="11">Inactive serine protease PAMR1</fullName>
    </recommendedName>
    <alternativeName>
        <fullName evidence="13">Peptidase domain-containing protein associated with muscle regeneration 1</fullName>
    </alternativeName>
    <alternativeName>
        <fullName evidence="12">Regeneration-associated muscle protease homolog</fullName>
    </alternativeName>
</protein>
<dbReference type="GO" id="GO:0005509">
    <property type="term" value="F:calcium ion binding"/>
    <property type="evidence" value="ECO:0007669"/>
    <property type="project" value="InterPro"/>
</dbReference>
<feature type="domain" description="Sushi" evidence="20">
    <location>
        <begin position="389"/>
        <end position="443"/>
    </location>
</feature>
<dbReference type="SMART" id="SM00020">
    <property type="entry name" value="Tryp_SPc"/>
    <property type="match status" value="1"/>
</dbReference>
<dbReference type="Gene3D" id="2.40.10.10">
    <property type="entry name" value="Trypsin-like serine proteases"/>
    <property type="match status" value="2"/>
</dbReference>
<dbReference type="FunFam" id="2.10.25.10:FF:000122">
    <property type="entry name" value="Protein crumbs homolog 2"/>
    <property type="match status" value="1"/>
</dbReference>
<keyword evidence="3 14" id="KW-0245">EGF-like domain</keyword>